<dbReference type="GO" id="GO:0004674">
    <property type="term" value="F:protein serine/threonine kinase activity"/>
    <property type="evidence" value="ECO:0007669"/>
    <property type="project" value="UniProtKB-KW"/>
</dbReference>
<proteinExistence type="predicted"/>
<dbReference type="AlphaFoldDB" id="A0A8H5LBD9"/>
<dbReference type="InterPro" id="IPR000719">
    <property type="entry name" value="Prot_kinase_dom"/>
</dbReference>
<evidence type="ECO:0000313" key="12">
    <source>
        <dbReference type="EMBL" id="KAF5587536.1"/>
    </source>
</evidence>
<evidence type="ECO:0000256" key="6">
    <source>
        <dbReference type="ARBA" id="ARBA00022840"/>
    </source>
</evidence>
<dbReference type="InterPro" id="IPR051334">
    <property type="entry name" value="SRPK"/>
</dbReference>
<evidence type="ECO:0000256" key="5">
    <source>
        <dbReference type="ARBA" id="ARBA00022777"/>
    </source>
</evidence>
<organism evidence="12 13">
    <name type="scientific">Fusarium pseudoanthophilum</name>
    <dbReference type="NCBI Taxonomy" id="48495"/>
    <lineage>
        <taxon>Eukaryota</taxon>
        <taxon>Fungi</taxon>
        <taxon>Dikarya</taxon>
        <taxon>Ascomycota</taxon>
        <taxon>Pezizomycotina</taxon>
        <taxon>Sordariomycetes</taxon>
        <taxon>Hypocreomycetidae</taxon>
        <taxon>Hypocreales</taxon>
        <taxon>Nectriaceae</taxon>
        <taxon>Fusarium</taxon>
        <taxon>Fusarium fujikuroi species complex</taxon>
    </lineage>
</organism>
<dbReference type="Gene3D" id="3.30.200.20">
    <property type="entry name" value="Phosphorylase Kinase, domain 1"/>
    <property type="match status" value="1"/>
</dbReference>
<dbReference type="PROSITE" id="PS00107">
    <property type="entry name" value="PROTEIN_KINASE_ATP"/>
    <property type="match status" value="1"/>
</dbReference>
<keyword evidence="3" id="KW-0808">Transferase</keyword>
<dbReference type="PANTHER" id="PTHR47634:SF9">
    <property type="entry name" value="PROTEIN KINASE DOMAIN-CONTAINING PROTEIN-RELATED"/>
    <property type="match status" value="1"/>
</dbReference>
<evidence type="ECO:0000256" key="10">
    <source>
        <dbReference type="SAM" id="MobiDB-lite"/>
    </source>
</evidence>
<feature type="compositionally biased region" description="Basic and acidic residues" evidence="10">
    <location>
        <begin position="1"/>
        <end position="10"/>
    </location>
</feature>
<dbReference type="PANTHER" id="PTHR47634">
    <property type="entry name" value="PROTEIN KINASE DOMAIN-CONTAINING PROTEIN-RELATED"/>
    <property type="match status" value="1"/>
</dbReference>
<dbReference type="GO" id="GO:0050684">
    <property type="term" value="P:regulation of mRNA processing"/>
    <property type="evidence" value="ECO:0007669"/>
    <property type="project" value="TreeGrafter"/>
</dbReference>
<evidence type="ECO:0000256" key="8">
    <source>
        <dbReference type="ARBA" id="ARBA00048679"/>
    </source>
</evidence>
<evidence type="ECO:0000256" key="9">
    <source>
        <dbReference type="PROSITE-ProRule" id="PRU10141"/>
    </source>
</evidence>
<evidence type="ECO:0000256" key="3">
    <source>
        <dbReference type="ARBA" id="ARBA00022679"/>
    </source>
</evidence>
<evidence type="ECO:0000256" key="2">
    <source>
        <dbReference type="ARBA" id="ARBA00022527"/>
    </source>
</evidence>
<feature type="region of interest" description="Disordered" evidence="10">
    <location>
        <begin position="1"/>
        <end position="26"/>
    </location>
</feature>
<evidence type="ECO:0000256" key="1">
    <source>
        <dbReference type="ARBA" id="ARBA00012513"/>
    </source>
</evidence>
<comment type="catalytic activity">
    <reaction evidence="7">
        <text>L-threonyl-[protein] + ATP = O-phospho-L-threonyl-[protein] + ADP + H(+)</text>
        <dbReference type="Rhea" id="RHEA:46608"/>
        <dbReference type="Rhea" id="RHEA-COMP:11060"/>
        <dbReference type="Rhea" id="RHEA-COMP:11605"/>
        <dbReference type="ChEBI" id="CHEBI:15378"/>
        <dbReference type="ChEBI" id="CHEBI:30013"/>
        <dbReference type="ChEBI" id="CHEBI:30616"/>
        <dbReference type="ChEBI" id="CHEBI:61977"/>
        <dbReference type="ChEBI" id="CHEBI:456216"/>
        <dbReference type="EC" id="2.7.11.1"/>
    </reaction>
</comment>
<dbReference type="Pfam" id="PF00069">
    <property type="entry name" value="Pkinase"/>
    <property type="match status" value="1"/>
</dbReference>
<evidence type="ECO:0000256" key="4">
    <source>
        <dbReference type="ARBA" id="ARBA00022741"/>
    </source>
</evidence>
<keyword evidence="6 9" id="KW-0067">ATP-binding</keyword>
<dbReference type="GO" id="GO:0005524">
    <property type="term" value="F:ATP binding"/>
    <property type="evidence" value="ECO:0007669"/>
    <property type="project" value="UniProtKB-UniRule"/>
</dbReference>
<protein>
    <recommendedName>
        <fullName evidence="1">non-specific serine/threonine protein kinase</fullName>
        <ecNumber evidence="1">2.7.11.1</ecNumber>
    </recommendedName>
</protein>
<dbReference type="Proteomes" id="UP000544095">
    <property type="component" value="Unassembled WGS sequence"/>
</dbReference>
<dbReference type="PROSITE" id="PS50011">
    <property type="entry name" value="PROTEIN_KINASE_DOM"/>
    <property type="match status" value="1"/>
</dbReference>
<dbReference type="EC" id="2.7.11.1" evidence="1"/>
<evidence type="ECO:0000259" key="11">
    <source>
        <dbReference type="PROSITE" id="PS50011"/>
    </source>
</evidence>
<feature type="binding site" evidence="9">
    <location>
        <position position="103"/>
    </location>
    <ligand>
        <name>ATP</name>
        <dbReference type="ChEBI" id="CHEBI:30616"/>
    </ligand>
</feature>
<reference evidence="12 13" key="1">
    <citation type="submission" date="2020-05" db="EMBL/GenBank/DDBJ databases">
        <title>Identification and distribution of gene clusters putatively required for synthesis of sphingolipid metabolism inhibitors in phylogenetically diverse species of the filamentous fungus Fusarium.</title>
        <authorList>
            <person name="Kim H.-S."/>
            <person name="Busman M."/>
            <person name="Brown D.W."/>
            <person name="Divon H."/>
            <person name="Uhlig S."/>
            <person name="Proctor R.H."/>
        </authorList>
    </citation>
    <scope>NUCLEOTIDE SEQUENCE [LARGE SCALE GENOMIC DNA]</scope>
    <source>
        <strain evidence="12 13">NRRL 25211</strain>
    </source>
</reference>
<comment type="catalytic activity">
    <reaction evidence="8">
        <text>L-seryl-[protein] + ATP = O-phospho-L-seryl-[protein] + ADP + H(+)</text>
        <dbReference type="Rhea" id="RHEA:17989"/>
        <dbReference type="Rhea" id="RHEA-COMP:9863"/>
        <dbReference type="Rhea" id="RHEA-COMP:11604"/>
        <dbReference type="ChEBI" id="CHEBI:15378"/>
        <dbReference type="ChEBI" id="CHEBI:29999"/>
        <dbReference type="ChEBI" id="CHEBI:30616"/>
        <dbReference type="ChEBI" id="CHEBI:83421"/>
        <dbReference type="ChEBI" id="CHEBI:456216"/>
        <dbReference type="EC" id="2.7.11.1"/>
    </reaction>
</comment>
<gene>
    <name evidence="12" type="ORF">FPANT_6881</name>
</gene>
<dbReference type="InterPro" id="IPR011009">
    <property type="entry name" value="Kinase-like_dom_sf"/>
</dbReference>
<dbReference type="EMBL" id="JAAOAR010000330">
    <property type="protein sequence ID" value="KAF5587536.1"/>
    <property type="molecule type" value="Genomic_DNA"/>
</dbReference>
<evidence type="ECO:0000313" key="13">
    <source>
        <dbReference type="Proteomes" id="UP000544095"/>
    </source>
</evidence>
<evidence type="ECO:0000256" key="7">
    <source>
        <dbReference type="ARBA" id="ARBA00047899"/>
    </source>
</evidence>
<feature type="domain" description="Protein kinase" evidence="11">
    <location>
        <begin position="74"/>
        <end position="259"/>
    </location>
</feature>
<dbReference type="SMART" id="SM00220">
    <property type="entry name" value="S_TKc"/>
    <property type="match status" value="1"/>
</dbReference>
<keyword evidence="13" id="KW-1185">Reference proteome</keyword>
<dbReference type="InterPro" id="IPR017441">
    <property type="entry name" value="Protein_kinase_ATP_BS"/>
</dbReference>
<dbReference type="Gene3D" id="1.10.510.10">
    <property type="entry name" value="Transferase(Phosphotransferase) domain 1"/>
    <property type="match status" value="1"/>
</dbReference>
<comment type="caution">
    <text evidence="12">The sequence shown here is derived from an EMBL/GenBank/DDBJ whole genome shotgun (WGS) entry which is preliminary data.</text>
</comment>
<accession>A0A8H5LBD9</accession>
<keyword evidence="5 12" id="KW-0418">Kinase</keyword>
<keyword evidence="2" id="KW-0723">Serine/threonine-protein kinase</keyword>
<keyword evidence="4 9" id="KW-0547">Nucleotide-binding</keyword>
<name>A0A8H5LBD9_9HYPO</name>
<dbReference type="SUPFAM" id="SSF56112">
    <property type="entry name" value="Protein kinase-like (PK-like)"/>
    <property type="match status" value="1"/>
</dbReference>
<dbReference type="GO" id="GO:0000245">
    <property type="term" value="P:spliceosomal complex assembly"/>
    <property type="evidence" value="ECO:0007669"/>
    <property type="project" value="TreeGrafter"/>
</dbReference>
<sequence>MNRVPTRDCPPDSSAQPAPLIQEPILEEQDAEDWGDYVDSDEEPDVEFACEDINLYPGGFCYPISIGEIIIERYRIVHKLGHGAFSTVWMAHDMTENKDVALKILMLGSSDERDYQMQGETIDTAKDLTYLLVYYQTFLLPSPHGQHRVFVFPLQGPNLRNHPPKKLLIATRMEFAVQLLKALKALHEAGIVHSDLNTANLMYTLLPLNSSVSAKYKQIGRPRKMKLWTEQWKEGELVMPMKPKDELIGDSIVLGDFGL</sequence>